<sequence length="368" mass="39328">MPLALRIAQLVSSRQRRGAEVFASDLSEALAALGHEVSFAGLAAPPVEPLAPEVTNVDLTSGPLASMSLEIVRSTARHIRETRPDVIQANGGAVMKYVALAQAWGRTRVPVVYCNIGLSSDWVRHRAQRAWTGWLLRRADVTAAVSAASRDDLLRQYGLDPAVVRVVRRGVDVGARVRADEGRRALTEAGVPSGSFVVLHVGSFSEEKNHAGLIRIVERVRAESDRDVRLVLVGGGPLYEAVERSAPAHVHILGIREDVPALMAGADVLLLPSRTEGIPGVVLEAAAQGIPTVAYDVGGVSEAVRDGETGAVIEAGDEAAASGAVLRLIREPMTLAEWGEAARAFVRDEYSLDASVHAFLDLYREITR</sequence>
<evidence type="ECO:0000259" key="1">
    <source>
        <dbReference type="Pfam" id="PF13439"/>
    </source>
</evidence>
<dbReference type="Gene3D" id="3.40.50.2000">
    <property type="entry name" value="Glycogen Phosphorylase B"/>
    <property type="match status" value="2"/>
</dbReference>
<dbReference type="InterPro" id="IPR028098">
    <property type="entry name" value="Glyco_trans_4-like_N"/>
</dbReference>
<dbReference type="SUPFAM" id="SSF53756">
    <property type="entry name" value="UDP-Glycosyltransferase/glycogen phosphorylase"/>
    <property type="match status" value="1"/>
</dbReference>
<comment type="caution">
    <text evidence="2">The sequence shown here is derived from an EMBL/GenBank/DDBJ whole genome shotgun (WGS) entry which is preliminary data.</text>
</comment>
<dbReference type="PANTHER" id="PTHR45947:SF3">
    <property type="entry name" value="SULFOQUINOVOSYL TRANSFERASE SQD2"/>
    <property type="match status" value="1"/>
</dbReference>
<dbReference type="InterPro" id="IPR050194">
    <property type="entry name" value="Glycosyltransferase_grp1"/>
</dbReference>
<dbReference type="Pfam" id="PF13439">
    <property type="entry name" value="Glyco_transf_4"/>
    <property type="match status" value="1"/>
</dbReference>
<protein>
    <recommendedName>
        <fullName evidence="1">Glycosyltransferase subfamily 4-like N-terminal domain-containing protein</fullName>
    </recommendedName>
</protein>
<dbReference type="PANTHER" id="PTHR45947">
    <property type="entry name" value="SULFOQUINOVOSYL TRANSFERASE SQD2"/>
    <property type="match status" value="1"/>
</dbReference>
<dbReference type="EMBL" id="MQWB01000001">
    <property type="protein sequence ID" value="OZC03423.1"/>
    <property type="molecule type" value="Genomic_DNA"/>
</dbReference>
<dbReference type="CDD" id="cd03801">
    <property type="entry name" value="GT4_PimA-like"/>
    <property type="match status" value="1"/>
</dbReference>
<accession>A0A259U070</accession>
<dbReference type="GO" id="GO:0016758">
    <property type="term" value="F:hexosyltransferase activity"/>
    <property type="evidence" value="ECO:0007669"/>
    <property type="project" value="TreeGrafter"/>
</dbReference>
<evidence type="ECO:0000313" key="3">
    <source>
        <dbReference type="Proteomes" id="UP000216446"/>
    </source>
</evidence>
<dbReference type="RefSeq" id="WP_179271139.1">
    <property type="nucleotide sequence ID" value="NZ_MQWB01000001.1"/>
</dbReference>
<organism evidence="2 3">
    <name type="scientific">Rubricoccus marinus</name>
    <dbReference type="NCBI Taxonomy" id="716817"/>
    <lineage>
        <taxon>Bacteria</taxon>
        <taxon>Pseudomonadati</taxon>
        <taxon>Rhodothermota</taxon>
        <taxon>Rhodothermia</taxon>
        <taxon>Rhodothermales</taxon>
        <taxon>Rubricoccaceae</taxon>
        <taxon>Rubricoccus</taxon>
    </lineage>
</organism>
<feature type="domain" description="Glycosyltransferase subfamily 4-like N-terminal" evidence="1">
    <location>
        <begin position="18"/>
        <end position="173"/>
    </location>
</feature>
<name>A0A259U070_9BACT</name>
<evidence type="ECO:0000313" key="2">
    <source>
        <dbReference type="EMBL" id="OZC03423.1"/>
    </source>
</evidence>
<keyword evidence="3" id="KW-1185">Reference proteome</keyword>
<dbReference type="Proteomes" id="UP000216446">
    <property type="component" value="Unassembled WGS sequence"/>
</dbReference>
<proteinExistence type="predicted"/>
<dbReference type="AlphaFoldDB" id="A0A259U070"/>
<dbReference type="Pfam" id="PF13692">
    <property type="entry name" value="Glyco_trans_1_4"/>
    <property type="match status" value="1"/>
</dbReference>
<dbReference type="InParanoid" id="A0A259U070"/>
<reference evidence="2 3" key="1">
    <citation type="submission" date="2016-11" db="EMBL/GenBank/DDBJ databases">
        <title>Study of marine rhodopsin-containing bacteria.</title>
        <authorList>
            <person name="Yoshizawa S."/>
            <person name="Kumagai Y."/>
            <person name="Kogure K."/>
        </authorList>
    </citation>
    <scope>NUCLEOTIDE SEQUENCE [LARGE SCALE GENOMIC DNA]</scope>
    <source>
        <strain evidence="2 3">SG-29</strain>
    </source>
</reference>
<gene>
    <name evidence="2" type="ORF">BSZ36_10790</name>
</gene>